<dbReference type="Gene3D" id="3.40.50.1110">
    <property type="entry name" value="SGNH hydrolase"/>
    <property type="match status" value="2"/>
</dbReference>
<sequence length="682" mass="73833">MNLLRPGSAQASTRRPFGQMPRIRSRFVVLACGIGLMGTHLSLAAQDNARKSADRLPLISPIFGDNMVVQRNKPETLWGWSDPGDTIRISFAGKTATATAAEDGRWTTTVEPPSAGGPYTMEIAGHRTTELHNVLVGDVWLCAGQSNMEFALRGLKDAQTVIAAANNPEIRYFTVAQRSAYHPATVPEGSWKVVSPQTADRLSAVAYLFAARLQAQIHVPIGLVVDAVGGTPAETWMSESALHQLAGFDPVLATLHALQASGTPEYGNYVMPWYDQYDIGMKDGWSQPSFDDATWKRVTLPGGFAQLGTGNFPALAYFRRNITLPATIAPGHAMLLLGIVERMDTVYVNGKQIGGSAWVENPRAYPVPPGLLKPGENSVAVRVLRTKPDGGFQSKADDLRLVLGDGTKIPLAGEWKARVSVDAKPPQPLPVRFENWPVVPTVLYQGMVAPLAPLSITGAIWYQGEANSEEGYEYRKVLPALIADWRRTFAQGDFPFYIAGLPAYRPPSATPTDDTWAETRESHALAAATVPHTCLAVTIDTGDPDTIHPKDKAPVADRLARCALAEHYGKPIPDQGPTLVSSEIATSAILLRFSHADGGLVIRGNAPGAFQIAGADRKWIWADAHIVDGVVVVSSSLVQFPTQVRYAWQSNPNATLFNGIGLPASPFRTDDWPLMTQDRPVY</sequence>
<feature type="domain" description="Sialate O-acetylesterase" evidence="2">
    <location>
        <begin position="443"/>
        <end position="554"/>
    </location>
</feature>
<keyword evidence="1" id="KW-0378">Hydrolase</keyword>
<dbReference type="PANTHER" id="PTHR22901">
    <property type="entry name" value="SIALATE O-ACETYLESTERASE"/>
    <property type="match status" value="1"/>
</dbReference>
<dbReference type="InterPro" id="IPR036514">
    <property type="entry name" value="SGNH_hydro_sf"/>
</dbReference>
<evidence type="ECO:0000313" key="4">
    <source>
        <dbReference type="Proteomes" id="UP000253606"/>
    </source>
</evidence>
<dbReference type="SUPFAM" id="SSF52266">
    <property type="entry name" value="SGNH hydrolase"/>
    <property type="match status" value="1"/>
</dbReference>
<dbReference type="InterPro" id="IPR008979">
    <property type="entry name" value="Galactose-bd-like_sf"/>
</dbReference>
<dbReference type="Proteomes" id="UP000253606">
    <property type="component" value="Chromosome"/>
</dbReference>
<organism evidence="3 4">
    <name type="scientific">Acidisarcina polymorpha</name>
    <dbReference type="NCBI Taxonomy" id="2211140"/>
    <lineage>
        <taxon>Bacteria</taxon>
        <taxon>Pseudomonadati</taxon>
        <taxon>Acidobacteriota</taxon>
        <taxon>Terriglobia</taxon>
        <taxon>Terriglobales</taxon>
        <taxon>Acidobacteriaceae</taxon>
        <taxon>Acidisarcina</taxon>
    </lineage>
</organism>
<dbReference type="Gene3D" id="2.60.40.10">
    <property type="entry name" value="Immunoglobulins"/>
    <property type="match status" value="1"/>
</dbReference>
<dbReference type="GO" id="GO:0005975">
    <property type="term" value="P:carbohydrate metabolic process"/>
    <property type="evidence" value="ECO:0007669"/>
    <property type="project" value="TreeGrafter"/>
</dbReference>
<dbReference type="Gene3D" id="2.60.120.260">
    <property type="entry name" value="Galactose-binding domain-like"/>
    <property type="match status" value="1"/>
</dbReference>
<evidence type="ECO:0000259" key="2">
    <source>
        <dbReference type="Pfam" id="PF03629"/>
    </source>
</evidence>
<feature type="domain" description="Sialate O-acetylesterase" evidence="2">
    <location>
        <begin position="137"/>
        <end position="243"/>
    </location>
</feature>
<dbReference type="InterPro" id="IPR005181">
    <property type="entry name" value="SASA"/>
</dbReference>
<dbReference type="InterPro" id="IPR039329">
    <property type="entry name" value="SIAE"/>
</dbReference>
<dbReference type="EMBL" id="CP030840">
    <property type="protein sequence ID" value="AXC10123.1"/>
    <property type="molecule type" value="Genomic_DNA"/>
</dbReference>
<reference evidence="3 4" key="1">
    <citation type="journal article" date="2018" name="Front. Microbiol.">
        <title>Hydrolytic Capabilities as a Key to Environmental Success: Chitinolytic and Cellulolytic Acidobacteria From Acidic Sub-arctic Soils and Boreal Peatlands.</title>
        <authorList>
            <person name="Belova S.E."/>
            <person name="Ravin N.V."/>
            <person name="Pankratov T.A."/>
            <person name="Rakitin A.L."/>
            <person name="Ivanova A.A."/>
            <person name="Beletsky A.V."/>
            <person name="Mardanov A.V."/>
            <person name="Sinninghe Damste J.S."/>
            <person name="Dedysh S.N."/>
        </authorList>
    </citation>
    <scope>NUCLEOTIDE SEQUENCE [LARGE SCALE GENOMIC DNA]</scope>
    <source>
        <strain evidence="3 4">SBC82</strain>
    </source>
</reference>
<name>A0A2Z5FTH0_9BACT</name>
<dbReference type="PANTHER" id="PTHR22901:SF0">
    <property type="entry name" value="SIALATE O-ACETYLESTERASE"/>
    <property type="match status" value="1"/>
</dbReference>
<evidence type="ECO:0000313" key="3">
    <source>
        <dbReference type="EMBL" id="AXC10123.1"/>
    </source>
</evidence>
<proteinExistence type="predicted"/>
<gene>
    <name evidence="3" type="ORF">ACPOL_0762</name>
</gene>
<keyword evidence="4" id="KW-1185">Reference proteome</keyword>
<dbReference type="KEGG" id="abas:ACPOL_0762"/>
<dbReference type="Pfam" id="PF03629">
    <property type="entry name" value="SASA"/>
    <property type="match status" value="2"/>
</dbReference>
<dbReference type="AlphaFoldDB" id="A0A2Z5FTH0"/>
<accession>A0A2Z5FTH0</accession>
<dbReference type="SUPFAM" id="SSF49785">
    <property type="entry name" value="Galactose-binding domain-like"/>
    <property type="match status" value="1"/>
</dbReference>
<dbReference type="RefSeq" id="WP_114205824.1">
    <property type="nucleotide sequence ID" value="NZ_CP030840.1"/>
</dbReference>
<evidence type="ECO:0000256" key="1">
    <source>
        <dbReference type="ARBA" id="ARBA00022801"/>
    </source>
</evidence>
<protein>
    <submittedName>
        <fullName evidence="3">Sialic acid-specific 9-O-acetylesterase</fullName>
    </submittedName>
</protein>
<dbReference type="InterPro" id="IPR013783">
    <property type="entry name" value="Ig-like_fold"/>
</dbReference>
<dbReference type="OrthoDB" id="9795554at2"/>
<dbReference type="GO" id="GO:0001681">
    <property type="term" value="F:sialate O-acetylesterase activity"/>
    <property type="evidence" value="ECO:0007669"/>
    <property type="project" value="InterPro"/>
</dbReference>